<dbReference type="Proteomes" id="UP000032360">
    <property type="component" value="Unassembled WGS sequence"/>
</dbReference>
<evidence type="ECO:0000259" key="6">
    <source>
        <dbReference type="SMART" id="SM00827"/>
    </source>
</evidence>
<dbReference type="InterPro" id="IPR016036">
    <property type="entry name" value="Malonyl_transacylase_ACP-bd"/>
</dbReference>
<dbReference type="SMART" id="SM00827">
    <property type="entry name" value="PKS_AT"/>
    <property type="match status" value="1"/>
</dbReference>
<dbReference type="InterPro" id="IPR014043">
    <property type="entry name" value="Acyl_transferase_dom"/>
</dbReference>
<gene>
    <name evidence="7" type="primary">pksC</name>
    <name evidence="7" type="ORF">AXFE_20740</name>
</gene>
<organism evidence="7 8">
    <name type="scientific">Acidithrix ferrooxidans</name>
    <dbReference type="NCBI Taxonomy" id="1280514"/>
    <lineage>
        <taxon>Bacteria</taxon>
        <taxon>Bacillati</taxon>
        <taxon>Actinomycetota</taxon>
        <taxon>Acidimicrobiia</taxon>
        <taxon>Acidimicrobiales</taxon>
        <taxon>Acidimicrobiaceae</taxon>
        <taxon>Acidithrix</taxon>
    </lineage>
</organism>
<evidence type="ECO:0000256" key="2">
    <source>
        <dbReference type="ARBA" id="ARBA00013258"/>
    </source>
</evidence>
<keyword evidence="4 7" id="KW-0012">Acyltransferase</keyword>
<keyword evidence="8" id="KW-1185">Reference proteome</keyword>
<comment type="similarity">
    <text evidence="1">Belongs to the FabD family.</text>
</comment>
<dbReference type="InterPro" id="IPR004410">
    <property type="entry name" value="Malonyl_CoA-ACP_transAc_FabD"/>
</dbReference>
<dbReference type="PANTHER" id="PTHR42681:SF1">
    <property type="entry name" value="MALONYL-COA-ACYL CARRIER PROTEIN TRANSACYLASE, MITOCHONDRIAL"/>
    <property type="match status" value="1"/>
</dbReference>
<reference evidence="7 8" key="1">
    <citation type="submission" date="2015-01" db="EMBL/GenBank/DDBJ databases">
        <title>Draft genome of the acidophilic iron oxidizer Acidithrix ferrooxidans strain Py-F3.</title>
        <authorList>
            <person name="Poehlein A."/>
            <person name="Eisen S."/>
            <person name="Schloemann M."/>
            <person name="Johnson B.D."/>
            <person name="Daniel R."/>
            <person name="Muehling M."/>
        </authorList>
    </citation>
    <scope>NUCLEOTIDE SEQUENCE [LARGE SCALE GENOMIC DNA]</scope>
    <source>
        <strain evidence="7 8">Py-F3</strain>
    </source>
</reference>
<dbReference type="GO" id="GO:0006633">
    <property type="term" value="P:fatty acid biosynthetic process"/>
    <property type="evidence" value="ECO:0007669"/>
    <property type="project" value="TreeGrafter"/>
</dbReference>
<dbReference type="FunFam" id="3.30.70.250:FF:000001">
    <property type="entry name" value="Malonyl CoA-acyl carrier protein transacylase"/>
    <property type="match status" value="1"/>
</dbReference>
<evidence type="ECO:0000256" key="5">
    <source>
        <dbReference type="ARBA" id="ARBA00048462"/>
    </source>
</evidence>
<dbReference type="RefSeq" id="WP_268749156.1">
    <property type="nucleotide sequence ID" value="NZ_JXYS01000066.1"/>
</dbReference>
<dbReference type="GO" id="GO:0004314">
    <property type="term" value="F:[acyl-carrier-protein] S-malonyltransferase activity"/>
    <property type="evidence" value="ECO:0007669"/>
    <property type="project" value="UniProtKB-EC"/>
</dbReference>
<accession>A0A0D8HGN0</accession>
<evidence type="ECO:0000256" key="4">
    <source>
        <dbReference type="ARBA" id="ARBA00023315"/>
    </source>
</evidence>
<evidence type="ECO:0000313" key="8">
    <source>
        <dbReference type="Proteomes" id="UP000032360"/>
    </source>
</evidence>
<evidence type="ECO:0000313" key="7">
    <source>
        <dbReference type="EMBL" id="KJF17078.1"/>
    </source>
</evidence>
<dbReference type="PATRIC" id="fig|1280514.3.peg.2717"/>
<dbReference type="AlphaFoldDB" id="A0A0D8HGN0"/>
<dbReference type="InterPro" id="IPR001227">
    <property type="entry name" value="Ac_transferase_dom_sf"/>
</dbReference>
<feature type="domain" description="Malonyl-CoA:ACP transacylase (MAT)" evidence="6">
    <location>
        <begin position="5"/>
        <end position="295"/>
    </location>
</feature>
<dbReference type="SUPFAM" id="SSF55048">
    <property type="entry name" value="Probable ACP-binding domain of malonyl-CoA ACP transacylase"/>
    <property type="match status" value="1"/>
</dbReference>
<dbReference type="SUPFAM" id="SSF52151">
    <property type="entry name" value="FabD/lysophospholipase-like"/>
    <property type="match status" value="1"/>
</dbReference>
<comment type="catalytic activity">
    <reaction evidence="5">
        <text>holo-[ACP] + malonyl-CoA = malonyl-[ACP] + CoA</text>
        <dbReference type="Rhea" id="RHEA:41792"/>
        <dbReference type="Rhea" id="RHEA-COMP:9623"/>
        <dbReference type="Rhea" id="RHEA-COMP:9685"/>
        <dbReference type="ChEBI" id="CHEBI:57287"/>
        <dbReference type="ChEBI" id="CHEBI:57384"/>
        <dbReference type="ChEBI" id="CHEBI:64479"/>
        <dbReference type="ChEBI" id="CHEBI:78449"/>
        <dbReference type="EC" id="2.3.1.39"/>
    </reaction>
</comment>
<dbReference type="STRING" id="1280514.AXFE_20740"/>
<evidence type="ECO:0000256" key="1">
    <source>
        <dbReference type="ARBA" id="ARBA00008217"/>
    </source>
</evidence>
<proteinExistence type="inferred from homology"/>
<dbReference type="EMBL" id="JXYS01000066">
    <property type="protein sequence ID" value="KJF17078.1"/>
    <property type="molecule type" value="Genomic_DNA"/>
</dbReference>
<comment type="caution">
    <text evidence="7">The sequence shown here is derived from an EMBL/GenBank/DDBJ whole genome shotgun (WGS) entry which is preliminary data.</text>
</comment>
<protein>
    <recommendedName>
        <fullName evidence="2">[acyl-carrier-protein] S-malonyltransferase</fullName>
        <ecNumber evidence="2">2.3.1.39</ecNumber>
    </recommendedName>
</protein>
<dbReference type="GO" id="GO:0005829">
    <property type="term" value="C:cytosol"/>
    <property type="evidence" value="ECO:0007669"/>
    <property type="project" value="TreeGrafter"/>
</dbReference>
<dbReference type="NCBIfam" id="TIGR00128">
    <property type="entry name" value="fabD"/>
    <property type="match status" value="1"/>
</dbReference>
<evidence type="ECO:0000256" key="3">
    <source>
        <dbReference type="ARBA" id="ARBA00022679"/>
    </source>
</evidence>
<dbReference type="Pfam" id="PF00698">
    <property type="entry name" value="Acyl_transf_1"/>
    <property type="match status" value="1"/>
</dbReference>
<name>A0A0D8HGN0_9ACTN</name>
<dbReference type="EC" id="2.3.1.39" evidence="2"/>
<dbReference type="Gene3D" id="3.30.70.250">
    <property type="entry name" value="Malonyl-CoA ACP transacylase, ACP-binding"/>
    <property type="match status" value="1"/>
</dbReference>
<dbReference type="InterPro" id="IPR050858">
    <property type="entry name" value="Mal-CoA-ACP_Trans/PKS_FabD"/>
</dbReference>
<sequence>MIAFTFPGQGSQKPGMGAPWVDHPSWEVVADASEATNRDIASLLLYADQQTLAQTRNTQLVTYTMSMLVLDAIERTGVTPSICAGHSLGEYCALVAAGALPFDTGAKLVGERAEAMQNAAEENPGAMAALLGIDDDGAEKACDAAGGEVWVANYNAPGQVVLSGRRDALERAIDIAREIGAKKALVLPVNGAFHTPYMEHARQRLRRALLDSRFYDAEVPVVANVDAFPYRRAADWIRLLAQQLTSPVMWTRSLAKLRDLGTTLLVEIGPGNVLTGLAKRAAPDVTGISVQTPNDLDKLIMAVEANARTAVPNEMVLGEHLYASERIVVSPNAGVFSLSHEIGLKDRVSVGNSLGEVNSEAVRSPFTGILSGYLASDGERVTTGQPIAWLRTALDN</sequence>
<dbReference type="Gene3D" id="3.40.366.10">
    <property type="entry name" value="Malonyl-Coenzyme A Acyl Carrier Protein, domain 2"/>
    <property type="match status" value="1"/>
</dbReference>
<keyword evidence="3 7" id="KW-0808">Transferase</keyword>
<dbReference type="InterPro" id="IPR016035">
    <property type="entry name" value="Acyl_Trfase/lysoPLipase"/>
</dbReference>
<dbReference type="PANTHER" id="PTHR42681">
    <property type="entry name" value="MALONYL-COA-ACYL CARRIER PROTEIN TRANSACYLASE, MITOCHONDRIAL"/>
    <property type="match status" value="1"/>
</dbReference>